<evidence type="ECO:0000259" key="2">
    <source>
        <dbReference type="Pfam" id="PF15649"/>
    </source>
</evidence>
<feature type="chain" id="PRO_5036966605" description="Tox-REase-7 domain-containing protein" evidence="1">
    <location>
        <begin position="26"/>
        <end position="199"/>
    </location>
</feature>
<comment type="caution">
    <text evidence="3">The sequence shown here is derived from an EMBL/GenBank/DDBJ whole genome shotgun (WGS) entry which is preliminary data.</text>
</comment>
<gene>
    <name evidence="3" type="ORF">ISG29_11510</name>
</gene>
<keyword evidence="1" id="KW-0732">Signal</keyword>
<dbReference type="AlphaFoldDB" id="A0A930UWT9"/>
<evidence type="ECO:0000313" key="3">
    <source>
        <dbReference type="EMBL" id="MBF4162318.1"/>
    </source>
</evidence>
<feature type="domain" description="Tox-REase-7" evidence="2">
    <location>
        <begin position="139"/>
        <end position="194"/>
    </location>
</feature>
<dbReference type="EMBL" id="JADIVZ010000004">
    <property type="protein sequence ID" value="MBF4162318.1"/>
    <property type="molecule type" value="Genomic_DNA"/>
</dbReference>
<name>A0A930UWT9_9ACTN</name>
<sequence>MSRIACLLLTTVMAVFGWLASPAFAVVAPPSAQDAMYVYDAPVYEAPGNDSGQERGPPGAADTDTTYDAVFLGWHGASPRAERRAASPSTAYAHPGARAQVARPATTTGHHVVLADGDLSSFERVGVAANGGANAVRIGQAGESAVRSAFDIGPKATRVINGRTRIFDGLNDVAVSEVKNVQRLSYTRQLRDYAVSVPV</sequence>
<keyword evidence="4" id="KW-1185">Reference proteome</keyword>
<feature type="signal peptide" evidence="1">
    <location>
        <begin position="1"/>
        <end position="25"/>
    </location>
</feature>
<dbReference type="Pfam" id="PF15649">
    <property type="entry name" value="Tox-REase-7"/>
    <property type="match status" value="1"/>
</dbReference>
<protein>
    <recommendedName>
        <fullName evidence="2">Tox-REase-7 domain-containing protein</fullName>
    </recommendedName>
</protein>
<evidence type="ECO:0000256" key="1">
    <source>
        <dbReference type="SAM" id="SignalP"/>
    </source>
</evidence>
<reference evidence="3" key="1">
    <citation type="submission" date="2020-11" db="EMBL/GenBank/DDBJ databases">
        <title>Nocardioides sp. CBS4Y-1, whole genome shotgun sequence.</title>
        <authorList>
            <person name="Tuo L."/>
        </authorList>
    </citation>
    <scope>NUCLEOTIDE SEQUENCE</scope>
    <source>
        <strain evidence="3">CBS4Y-1</strain>
    </source>
</reference>
<dbReference type="Proteomes" id="UP000656804">
    <property type="component" value="Unassembled WGS sequence"/>
</dbReference>
<accession>A0A930UWT9</accession>
<evidence type="ECO:0000313" key="4">
    <source>
        <dbReference type="Proteomes" id="UP000656804"/>
    </source>
</evidence>
<dbReference type="InterPro" id="IPR028903">
    <property type="entry name" value="Tox-REase-7_dom"/>
</dbReference>
<organism evidence="3 4">
    <name type="scientific">Nocardioides acrostichi</name>
    <dbReference type="NCBI Taxonomy" id="2784339"/>
    <lineage>
        <taxon>Bacteria</taxon>
        <taxon>Bacillati</taxon>
        <taxon>Actinomycetota</taxon>
        <taxon>Actinomycetes</taxon>
        <taxon>Propionibacteriales</taxon>
        <taxon>Nocardioidaceae</taxon>
        <taxon>Nocardioides</taxon>
    </lineage>
</organism>
<proteinExistence type="predicted"/>